<evidence type="ECO:0000313" key="3">
    <source>
        <dbReference type="Proteomes" id="UP000261600"/>
    </source>
</evidence>
<evidence type="ECO:0000313" key="2">
    <source>
        <dbReference type="Ensembl" id="ENSMALP00000025692.1"/>
    </source>
</evidence>
<reference evidence="2" key="1">
    <citation type="submission" date="2025-08" db="UniProtKB">
        <authorList>
            <consortium name="Ensembl"/>
        </authorList>
    </citation>
    <scope>IDENTIFICATION</scope>
</reference>
<evidence type="ECO:0000256" key="1">
    <source>
        <dbReference type="SAM" id="MobiDB-lite"/>
    </source>
</evidence>
<name>A0A3Q3KAH2_MONAL</name>
<accession>A0A3Q3KAH2</accession>
<dbReference type="Proteomes" id="UP000261600">
    <property type="component" value="Unplaced"/>
</dbReference>
<dbReference type="AlphaFoldDB" id="A0A3Q3KAH2"/>
<protein>
    <submittedName>
        <fullName evidence="2">Uncharacterized protein</fullName>
    </submittedName>
</protein>
<proteinExistence type="predicted"/>
<reference evidence="2" key="2">
    <citation type="submission" date="2025-09" db="UniProtKB">
        <authorList>
            <consortium name="Ensembl"/>
        </authorList>
    </citation>
    <scope>IDENTIFICATION</scope>
</reference>
<organism evidence="2 3">
    <name type="scientific">Monopterus albus</name>
    <name type="common">Swamp eel</name>
    <dbReference type="NCBI Taxonomy" id="43700"/>
    <lineage>
        <taxon>Eukaryota</taxon>
        <taxon>Metazoa</taxon>
        <taxon>Chordata</taxon>
        <taxon>Craniata</taxon>
        <taxon>Vertebrata</taxon>
        <taxon>Euteleostomi</taxon>
        <taxon>Actinopterygii</taxon>
        <taxon>Neopterygii</taxon>
        <taxon>Teleostei</taxon>
        <taxon>Neoteleostei</taxon>
        <taxon>Acanthomorphata</taxon>
        <taxon>Anabantaria</taxon>
        <taxon>Synbranchiformes</taxon>
        <taxon>Synbranchidae</taxon>
        <taxon>Monopterus</taxon>
    </lineage>
</organism>
<dbReference type="Ensembl" id="ENSMALT00000026168.1">
    <property type="protein sequence ID" value="ENSMALP00000025692.1"/>
    <property type="gene ID" value="ENSMALG00000017873.1"/>
</dbReference>
<sequence length="74" mass="8749">RTYRRSRLAARTPAPQQGERRSPSQSILLLYGKKRKLSNFSLHLFYVPLCYKHKHHLNKCLFSEDWACLGSYKP</sequence>
<keyword evidence="3" id="KW-1185">Reference proteome</keyword>
<feature type="region of interest" description="Disordered" evidence="1">
    <location>
        <begin position="1"/>
        <end position="22"/>
    </location>
</feature>